<dbReference type="Gene3D" id="1.25.40.10">
    <property type="entry name" value="Tetratricopeptide repeat domain"/>
    <property type="match status" value="1"/>
</dbReference>
<dbReference type="InterPro" id="IPR053163">
    <property type="entry name" value="HTH-type_regulator_Rgg"/>
</dbReference>
<dbReference type="InterPro" id="IPR001387">
    <property type="entry name" value="Cro/C1-type_HTH"/>
</dbReference>
<gene>
    <name evidence="2" type="ORF">ACFSCX_10355</name>
</gene>
<reference evidence="3" key="1">
    <citation type="journal article" date="2019" name="Int. J. Syst. Evol. Microbiol.">
        <title>The Global Catalogue of Microorganisms (GCM) 10K type strain sequencing project: providing services to taxonomists for standard genome sequencing and annotation.</title>
        <authorList>
            <consortium name="The Broad Institute Genomics Platform"/>
            <consortium name="The Broad Institute Genome Sequencing Center for Infectious Disease"/>
            <person name="Wu L."/>
            <person name="Ma J."/>
        </authorList>
    </citation>
    <scope>NUCLEOTIDE SEQUENCE [LARGE SCALE GENOMIC DNA]</scope>
    <source>
        <strain evidence="3">CCUG 49339</strain>
    </source>
</reference>
<organism evidence="2 3">
    <name type="scientific">Bacillus salitolerans</name>
    <dbReference type="NCBI Taxonomy" id="1437434"/>
    <lineage>
        <taxon>Bacteria</taxon>
        <taxon>Bacillati</taxon>
        <taxon>Bacillota</taxon>
        <taxon>Bacilli</taxon>
        <taxon>Bacillales</taxon>
        <taxon>Bacillaceae</taxon>
        <taxon>Bacillus</taxon>
    </lineage>
</organism>
<sequence>MLEWDVKRVGREIKRLRLQAGLSQKELSNGTVTQARISKIEAGKDNISPLAVTLFEISEILGVSIDHFYRVGAHTEIDHADTVKKQIRKFIRQENYDIAYGIIKKEKRNPVFFKNKRNWQFLLWQEGIVIFYLNKSLHDSLHKLEEALDYMNRSPKIFSEREIEILNSIGIIYFDSNNQDRAITTYNHALNKLSKIPSIQDPTIEARLTYNLSMSLTRKKNFHKSIELCKNGIKKMIVNHKLSLLGKLHYQIGYNYRLLKDYSQSKMYYLKAKFIFELEGDTGSLAKVNEKITEIDFLERQK</sequence>
<dbReference type="Pfam" id="PF18768">
    <property type="entry name" value="RNPP_C"/>
    <property type="match status" value="1"/>
</dbReference>
<evidence type="ECO:0000313" key="2">
    <source>
        <dbReference type="EMBL" id="MFD1736964.1"/>
    </source>
</evidence>
<dbReference type="InterPro" id="IPR010982">
    <property type="entry name" value="Lambda_DNA-bd_dom_sf"/>
</dbReference>
<name>A0ABW4LP71_9BACI</name>
<dbReference type="InterPro" id="IPR041315">
    <property type="entry name" value="PlcR_TPR"/>
</dbReference>
<keyword evidence="3" id="KW-1185">Reference proteome</keyword>
<dbReference type="Pfam" id="PF01381">
    <property type="entry name" value="HTH_3"/>
    <property type="match status" value="1"/>
</dbReference>
<evidence type="ECO:0000259" key="1">
    <source>
        <dbReference type="PROSITE" id="PS50943"/>
    </source>
</evidence>
<dbReference type="PROSITE" id="PS50943">
    <property type="entry name" value="HTH_CROC1"/>
    <property type="match status" value="1"/>
</dbReference>
<protein>
    <submittedName>
        <fullName evidence="2">Helix-turn-helix domain-containing protein</fullName>
    </submittedName>
</protein>
<comment type="caution">
    <text evidence="2">The sequence shown here is derived from an EMBL/GenBank/DDBJ whole genome shotgun (WGS) entry which is preliminary data.</text>
</comment>
<feature type="domain" description="HTH cro/C1-type" evidence="1">
    <location>
        <begin position="13"/>
        <end position="68"/>
    </location>
</feature>
<dbReference type="SUPFAM" id="SSF47413">
    <property type="entry name" value="lambda repressor-like DNA-binding domains"/>
    <property type="match status" value="1"/>
</dbReference>
<dbReference type="SMART" id="SM00530">
    <property type="entry name" value="HTH_XRE"/>
    <property type="match status" value="1"/>
</dbReference>
<dbReference type="PANTHER" id="PTHR37038:SF14">
    <property type="entry name" value="TRANSCRIPTIONAL ACTIVATOR"/>
    <property type="match status" value="1"/>
</dbReference>
<dbReference type="PANTHER" id="PTHR37038">
    <property type="entry name" value="TRANSCRIPTIONAL REGULATOR-RELATED"/>
    <property type="match status" value="1"/>
</dbReference>
<dbReference type="RefSeq" id="WP_377928155.1">
    <property type="nucleotide sequence ID" value="NZ_JBHUEM010000014.1"/>
</dbReference>
<dbReference type="SUPFAM" id="SSF48452">
    <property type="entry name" value="TPR-like"/>
    <property type="match status" value="1"/>
</dbReference>
<dbReference type="InterPro" id="IPR011990">
    <property type="entry name" value="TPR-like_helical_dom_sf"/>
</dbReference>
<dbReference type="InterPro" id="IPR019734">
    <property type="entry name" value="TPR_rpt"/>
</dbReference>
<proteinExistence type="predicted"/>
<dbReference type="CDD" id="cd00093">
    <property type="entry name" value="HTH_XRE"/>
    <property type="match status" value="1"/>
</dbReference>
<accession>A0ABW4LP71</accession>
<dbReference type="SMART" id="SM00028">
    <property type="entry name" value="TPR"/>
    <property type="match status" value="3"/>
</dbReference>
<dbReference type="Proteomes" id="UP001597214">
    <property type="component" value="Unassembled WGS sequence"/>
</dbReference>
<evidence type="ECO:0000313" key="3">
    <source>
        <dbReference type="Proteomes" id="UP001597214"/>
    </source>
</evidence>
<dbReference type="EMBL" id="JBHUEM010000014">
    <property type="protein sequence ID" value="MFD1736964.1"/>
    <property type="molecule type" value="Genomic_DNA"/>
</dbReference>